<dbReference type="GO" id="GO:0006887">
    <property type="term" value="P:exocytosis"/>
    <property type="evidence" value="ECO:0007669"/>
    <property type="project" value="TreeGrafter"/>
</dbReference>
<reference evidence="4" key="1">
    <citation type="journal article" date="2020" name="Fungal Divers.">
        <title>Resolving the Mortierellaceae phylogeny through synthesis of multi-gene phylogenetics and phylogenomics.</title>
        <authorList>
            <person name="Vandepol N."/>
            <person name="Liber J."/>
            <person name="Desiro A."/>
            <person name="Na H."/>
            <person name="Kennedy M."/>
            <person name="Barry K."/>
            <person name="Grigoriev I.V."/>
            <person name="Miller A.N."/>
            <person name="O'Donnell K."/>
            <person name="Stajich J.E."/>
            <person name="Bonito G."/>
        </authorList>
    </citation>
    <scope>NUCLEOTIDE SEQUENCE</scope>
    <source>
        <strain evidence="4">KOD1015</strain>
    </source>
</reference>
<dbReference type="GO" id="GO:0051286">
    <property type="term" value="C:cell tip"/>
    <property type="evidence" value="ECO:0007669"/>
    <property type="project" value="TreeGrafter"/>
</dbReference>
<proteinExistence type="predicted"/>
<dbReference type="InterPro" id="IPR040351">
    <property type="entry name" value="RAB3IL/RAB3IP/Sec2"/>
</dbReference>
<dbReference type="OrthoDB" id="5560525at2759"/>
<dbReference type="GO" id="GO:0070319">
    <property type="term" value="C:Golgi to plasma membrane transport vesicle"/>
    <property type="evidence" value="ECO:0007669"/>
    <property type="project" value="TreeGrafter"/>
</dbReference>
<dbReference type="CDD" id="cd21044">
    <property type="entry name" value="Rab11BD_RAB3IP_like"/>
    <property type="match status" value="1"/>
</dbReference>
<dbReference type="PANTHER" id="PTHR14430:SF0">
    <property type="entry name" value="SEC2P DOMAIN-CONTAINING PROTEIN"/>
    <property type="match status" value="1"/>
</dbReference>
<gene>
    <name evidence="4" type="primary">SEC2_1</name>
    <name evidence="4" type="ORF">BGW38_002609</name>
</gene>
<dbReference type="Gene3D" id="6.10.140.910">
    <property type="match status" value="1"/>
</dbReference>
<feature type="region of interest" description="Disordered" evidence="2">
    <location>
        <begin position="262"/>
        <end position="285"/>
    </location>
</feature>
<dbReference type="GO" id="GO:0005085">
    <property type="term" value="F:guanyl-nucleotide exchange factor activity"/>
    <property type="evidence" value="ECO:0007669"/>
    <property type="project" value="InterPro"/>
</dbReference>
<dbReference type="AlphaFoldDB" id="A0A9P6FTW4"/>
<feature type="compositionally biased region" description="Polar residues" evidence="2">
    <location>
        <begin position="624"/>
        <end position="633"/>
    </location>
</feature>
<evidence type="ECO:0000313" key="5">
    <source>
        <dbReference type="Proteomes" id="UP000780801"/>
    </source>
</evidence>
<evidence type="ECO:0000259" key="3">
    <source>
        <dbReference type="Pfam" id="PF06428"/>
    </source>
</evidence>
<keyword evidence="1" id="KW-0175">Coiled coil</keyword>
<evidence type="ECO:0000256" key="2">
    <source>
        <dbReference type="SAM" id="MobiDB-lite"/>
    </source>
</evidence>
<accession>A0A9P6FTW4</accession>
<dbReference type="EMBL" id="JAABOA010001927">
    <property type="protein sequence ID" value="KAF9580655.1"/>
    <property type="molecule type" value="Genomic_DNA"/>
</dbReference>
<evidence type="ECO:0000256" key="1">
    <source>
        <dbReference type="ARBA" id="ARBA00023054"/>
    </source>
</evidence>
<comment type="caution">
    <text evidence="4">The sequence shown here is derived from an EMBL/GenBank/DDBJ whole genome shotgun (WGS) entry which is preliminary data.</text>
</comment>
<dbReference type="PANTHER" id="PTHR14430">
    <property type="entry name" value="RABIN3-RELATED"/>
    <property type="match status" value="1"/>
</dbReference>
<evidence type="ECO:0000313" key="4">
    <source>
        <dbReference type="EMBL" id="KAF9580655.1"/>
    </source>
</evidence>
<feature type="compositionally biased region" description="Polar residues" evidence="2">
    <location>
        <begin position="41"/>
        <end position="59"/>
    </location>
</feature>
<organism evidence="4 5">
    <name type="scientific">Lunasporangiospora selenospora</name>
    <dbReference type="NCBI Taxonomy" id="979761"/>
    <lineage>
        <taxon>Eukaryota</taxon>
        <taxon>Fungi</taxon>
        <taxon>Fungi incertae sedis</taxon>
        <taxon>Mucoromycota</taxon>
        <taxon>Mortierellomycotina</taxon>
        <taxon>Mortierellomycetes</taxon>
        <taxon>Mortierellales</taxon>
        <taxon>Mortierellaceae</taxon>
        <taxon>Lunasporangiospora</taxon>
    </lineage>
</organism>
<feature type="domain" description="GDP/GTP exchange factor Sec2 N-terminal" evidence="3">
    <location>
        <begin position="126"/>
        <end position="264"/>
    </location>
</feature>
<name>A0A9P6FTW4_9FUNG</name>
<sequence>MTEAPMHPAPEPVSKDVTAKDIANLYSRIHNLIETVKEPQQKASAALSQPTPTDQTVASNGPMAESANGAETTTIKKDHQDDVQFDGECPCHRVCSNLATRACGICERIIPSLAEAHNERTLLLEDLEQTNVRLAEEQKRASSEAIEAEVLRKKVEDLEDALDAKTDDYLSAQRDLAILNDKYVDEIEKVAELQHAKEMVESELEELSRTLFEEANGMVASEARARHQLELTRKHLELELKDAQERLAAEASQLKELKTKMEAMMDSSSASPSKRSSTDPATRGSVDLGQLFGLNKISVPEPSDDHPATAIAIDGQLMHEFKEFVAHSSTVRLAKIHSLPFMRHCQDEDVEPCLRFGSNPRIAARKLTEGICSNTCYIEEATPEQVKEYERMIQNAQQPPSPARNSVNNKSMLWDRLQAQYASYQAPKGGCQACGRSGPLTHRYRIATLDEWSFIDRFCRDRLVAACEFYIFIRNIRAGLYSTRTIEDLYSESLRLRLQMFYARSGVLPIMLSELGVTSQSIGNMGPSGEWPEGAVETRAVSEEIETVETHIEAHVEEAKEEKVVETSTLSVTTATAATTTTTTASTTTKTSVDTASIAHETAVESVAVTASSPSGALAPAGSESTNPWTEGK</sequence>
<dbReference type="InterPro" id="IPR009449">
    <property type="entry name" value="Sec2_N"/>
</dbReference>
<feature type="region of interest" description="Disordered" evidence="2">
    <location>
        <begin position="609"/>
        <end position="633"/>
    </location>
</feature>
<feature type="region of interest" description="Disordered" evidence="2">
    <location>
        <begin position="40"/>
        <end position="72"/>
    </location>
</feature>
<protein>
    <submittedName>
        <fullName evidence="4">Rab guanine nucleotide exchange factor S2</fullName>
    </submittedName>
</protein>
<keyword evidence="5" id="KW-1185">Reference proteome</keyword>
<dbReference type="Proteomes" id="UP000780801">
    <property type="component" value="Unassembled WGS sequence"/>
</dbReference>
<dbReference type="Pfam" id="PF06428">
    <property type="entry name" value="Sec2p"/>
    <property type="match status" value="1"/>
</dbReference>
<dbReference type="SUPFAM" id="SSF144284">
    <property type="entry name" value="Sec2 N-terminal region"/>
    <property type="match status" value="1"/>
</dbReference>
<dbReference type="Pfam" id="PF25555">
    <property type="entry name" value="RAB3A-like_C"/>
    <property type="match status" value="1"/>
</dbReference>
<feature type="compositionally biased region" description="Low complexity" evidence="2">
    <location>
        <begin position="611"/>
        <end position="623"/>
    </location>
</feature>